<keyword evidence="2" id="KW-0813">Transport</keyword>
<feature type="transmembrane region" description="Helical" evidence="9">
    <location>
        <begin position="387"/>
        <end position="406"/>
    </location>
</feature>
<dbReference type="CDD" id="cd06173">
    <property type="entry name" value="MFS_MefA_like"/>
    <property type="match status" value="1"/>
</dbReference>
<dbReference type="EMBL" id="CAFBLJ010000043">
    <property type="protein sequence ID" value="CAB4870341.1"/>
    <property type="molecule type" value="Genomic_DNA"/>
</dbReference>
<keyword evidence="4 9" id="KW-0812">Transmembrane</keyword>
<organism evidence="11">
    <name type="scientific">freshwater metagenome</name>
    <dbReference type="NCBI Taxonomy" id="449393"/>
    <lineage>
        <taxon>unclassified sequences</taxon>
        <taxon>metagenomes</taxon>
        <taxon>ecological metagenomes</taxon>
    </lineage>
</organism>
<comment type="subcellular location">
    <subcellularLocation>
        <location evidence="1">Cell membrane</location>
        <topology evidence="1">Multi-pass membrane protein</topology>
    </subcellularLocation>
</comment>
<evidence type="ECO:0000256" key="3">
    <source>
        <dbReference type="ARBA" id="ARBA00022475"/>
    </source>
</evidence>
<dbReference type="PANTHER" id="PTHR23513">
    <property type="entry name" value="INTEGRAL MEMBRANE EFFLUX PROTEIN-RELATED"/>
    <property type="match status" value="1"/>
</dbReference>
<keyword evidence="5 9" id="KW-1133">Transmembrane helix</keyword>
<proteinExistence type="inferred from homology"/>
<dbReference type="Pfam" id="PF07690">
    <property type="entry name" value="MFS_1"/>
    <property type="match status" value="1"/>
</dbReference>
<dbReference type="GO" id="GO:0005886">
    <property type="term" value="C:plasma membrane"/>
    <property type="evidence" value="ECO:0007669"/>
    <property type="project" value="UniProtKB-SubCell"/>
</dbReference>
<keyword evidence="3" id="KW-1003">Cell membrane</keyword>
<name>A0A6J6RHS1_9ZZZZ</name>
<dbReference type="SUPFAM" id="SSF103473">
    <property type="entry name" value="MFS general substrate transporter"/>
    <property type="match status" value="1"/>
</dbReference>
<evidence type="ECO:0000256" key="5">
    <source>
        <dbReference type="ARBA" id="ARBA00022989"/>
    </source>
</evidence>
<feature type="domain" description="Major facilitator superfamily (MFS) profile" evidence="10">
    <location>
        <begin position="1"/>
        <end position="410"/>
    </location>
</feature>
<evidence type="ECO:0000256" key="9">
    <source>
        <dbReference type="SAM" id="Phobius"/>
    </source>
</evidence>
<dbReference type="EMBL" id="CAFAAL010000045">
    <property type="protein sequence ID" value="CAB4801250.1"/>
    <property type="molecule type" value="Genomic_DNA"/>
</dbReference>
<evidence type="ECO:0000256" key="2">
    <source>
        <dbReference type="ARBA" id="ARBA00022448"/>
    </source>
</evidence>
<dbReference type="InterPro" id="IPR011701">
    <property type="entry name" value="MFS"/>
</dbReference>
<keyword evidence="6 9" id="KW-0472">Membrane</keyword>
<gene>
    <name evidence="11" type="ORF">UFOPK2658_00869</name>
    <name evidence="12" type="ORF">UFOPK2880_01139</name>
    <name evidence="13" type="ORF">UFOPK3004_00688</name>
    <name evidence="14" type="ORF">UFOPK3304_00960</name>
    <name evidence="15" type="ORF">UFOPK3494_00995</name>
    <name evidence="16" type="ORF">UFOPK4134_00750</name>
</gene>
<protein>
    <recommendedName>
        <fullName evidence="8">Multidrug efflux pump Tap</fullName>
    </recommendedName>
</protein>
<feature type="transmembrane region" description="Helical" evidence="9">
    <location>
        <begin position="86"/>
        <end position="106"/>
    </location>
</feature>
<comment type="similarity">
    <text evidence="7">Belongs to the major facilitator superfamily. Drug:H(+) antiporter-3 (DHA3) (TC 2.A.1.21) family.</text>
</comment>
<evidence type="ECO:0000313" key="16">
    <source>
        <dbReference type="EMBL" id="CAB5028479.1"/>
    </source>
</evidence>
<feature type="transmembrane region" description="Helical" evidence="9">
    <location>
        <begin position="179"/>
        <end position="198"/>
    </location>
</feature>
<evidence type="ECO:0000313" key="15">
    <source>
        <dbReference type="EMBL" id="CAB4902083.1"/>
    </source>
</evidence>
<dbReference type="EMBL" id="CAFBPS010000044">
    <property type="protein sequence ID" value="CAB5028479.1"/>
    <property type="molecule type" value="Genomic_DNA"/>
</dbReference>
<evidence type="ECO:0000313" key="14">
    <source>
        <dbReference type="EMBL" id="CAB4870341.1"/>
    </source>
</evidence>
<evidence type="ECO:0000313" key="13">
    <source>
        <dbReference type="EMBL" id="CAB4801250.1"/>
    </source>
</evidence>
<feature type="transmembrane region" description="Helical" evidence="9">
    <location>
        <begin position="270"/>
        <end position="288"/>
    </location>
</feature>
<evidence type="ECO:0000256" key="4">
    <source>
        <dbReference type="ARBA" id="ARBA00022692"/>
    </source>
</evidence>
<dbReference type="InterPro" id="IPR020846">
    <property type="entry name" value="MFS_dom"/>
</dbReference>
<evidence type="ECO:0000259" key="10">
    <source>
        <dbReference type="PROSITE" id="PS50850"/>
    </source>
</evidence>
<feature type="transmembrane region" description="Helical" evidence="9">
    <location>
        <begin position="151"/>
        <end position="173"/>
    </location>
</feature>
<evidence type="ECO:0000256" key="1">
    <source>
        <dbReference type="ARBA" id="ARBA00004651"/>
    </source>
</evidence>
<dbReference type="GO" id="GO:0022857">
    <property type="term" value="F:transmembrane transporter activity"/>
    <property type="evidence" value="ECO:0007669"/>
    <property type="project" value="InterPro"/>
</dbReference>
<dbReference type="InterPro" id="IPR036259">
    <property type="entry name" value="MFS_trans_sf"/>
</dbReference>
<dbReference type="EMBL" id="CAFBMF010000058">
    <property type="protein sequence ID" value="CAB4902083.1"/>
    <property type="molecule type" value="Genomic_DNA"/>
</dbReference>
<dbReference type="EMBL" id="CAEZZP010000071">
    <property type="protein sequence ID" value="CAB4776444.1"/>
    <property type="molecule type" value="Genomic_DNA"/>
</dbReference>
<feature type="transmembrane region" description="Helical" evidence="9">
    <location>
        <begin position="233"/>
        <end position="258"/>
    </location>
</feature>
<dbReference type="PANTHER" id="PTHR23513:SF9">
    <property type="entry name" value="ENTEROBACTIN EXPORTER ENTS"/>
    <property type="match status" value="1"/>
</dbReference>
<evidence type="ECO:0000256" key="8">
    <source>
        <dbReference type="ARBA" id="ARBA00040914"/>
    </source>
</evidence>
<sequence>MPAPKQRNPVESTRDLLRVGPVRNLLGSSIFTSSGVMLQATVLGKQIYDITGRELDIGLLGLAEFLPAALLVLVTGSVADRYNRKIVGGIAVAFELLCSAALAGYAFSQPTAVWPLFVIAFVFGCARAFAAPSIRSIPPMVAPDGALPRTIAMYSATWTTAAIIGPAAGGFLYAVDPGVAYLVSAILIGFGVSFLLSVKFVRPPTPRAVKDKAEKVSLHTALEGLRFIRRTPILLAAISLDLFAVLFGGAVALLPAIAEDQLHVGDIAYGWLRAAPGIGAAVMAVFLASRPVTRRVGRTLLIVVGLFGAATVALGLTTSYVVAFAALILLSGSDMISVYIRGTLVPLVTPDDKRGRVMAVENVFIGASNELGAFESGVAAQAFGTKAAVVGGGVATLGVVALYSVFFPTLRGVNRFEDLEGHGDEITQ</sequence>
<evidence type="ECO:0000256" key="7">
    <source>
        <dbReference type="ARBA" id="ARBA00038075"/>
    </source>
</evidence>
<evidence type="ECO:0000313" key="11">
    <source>
        <dbReference type="EMBL" id="CAB4718774.1"/>
    </source>
</evidence>
<feature type="transmembrane region" description="Helical" evidence="9">
    <location>
        <begin position="112"/>
        <end position="130"/>
    </location>
</feature>
<feature type="transmembrane region" description="Helical" evidence="9">
    <location>
        <begin position="57"/>
        <end position="79"/>
    </location>
</feature>
<feature type="transmembrane region" description="Helical" evidence="9">
    <location>
        <begin position="300"/>
        <end position="330"/>
    </location>
</feature>
<evidence type="ECO:0000313" key="12">
    <source>
        <dbReference type="EMBL" id="CAB4776444.1"/>
    </source>
</evidence>
<dbReference type="AlphaFoldDB" id="A0A6J6RHS1"/>
<evidence type="ECO:0000256" key="6">
    <source>
        <dbReference type="ARBA" id="ARBA00023136"/>
    </source>
</evidence>
<accession>A0A6J6RHS1</accession>
<dbReference type="Gene3D" id="1.20.1250.20">
    <property type="entry name" value="MFS general substrate transporter like domains"/>
    <property type="match status" value="1"/>
</dbReference>
<dbReference type="EMBL" id="CAEZYH010000029">
    <property type="protein sequence ID" value="CAB4718774.1"/>
    <property type="molecule type" value="Genomic_DNA"/>
</dbReference>
<reference evidence="11" key="1">
    <citation type="submission" date="2020-05" db="EMBL/GenBank/DDBJ databases">
        <authorList>
            <person name="Chiriac C."/>
            <person name="Salcher M."/>
            <person name="Ghai R."/>
            <person name="Kavagutti S V."/>
        </authorList>
    </citation>
    <scope>NUCLEOTIDE SEQUENCE</scope>
</reference>
<dbReference type="PROSITE" id="PS50850">
    <property type="entry name" value="MFS"/>
    <property type="match status" value="1"/>
</dbReference>